<dbReference type="GeneID" id="18816660"/>
<dbReference type="GO" id="GO:0008270">
    <property type="term" value="F:zinc ion binding"/>
    <property type="evidence" value="ECO:0007669"/>
    <property type="project" value="UniProtKB-KW"/>
</dbReference>
<dbReference type="Gene3D" id="3.30.40.10">
    <property type="entry name" value="Zinc/RING finger domain, C3HC4 (zinc finger)"/>
    <property type="match status" value="1"/>
</dbReference>
<dbReference type="InterPro" id="IPR001841">
    <property type="entry name" value="Znf_RING"/>
</dbReference>
<dbReference type="PROSITE" id="PS51382">
    <property type="entry name" value="SPX"/>
    <property type="match status" value="1"/>
</dbReference>
<feature type="domain" description="SPX" evidence="6">
    <location>
        <begin position="1"/>
        <end position="375"/>
    </location>
</feature>
<dbReference type="Proteomes" id="UP000008064">
    <property type="component" value="Unassembled WGS sequence"/>
</dbReference>
<dbReference type="PROSITE" id="PS50089">
    <property type="entry name" value="ZF_RING_2"/>
    <property type="match status" value="1"/>
</dbReference>
<evidence type="ECO:0000259" key="6">
    <source>
        <dbReference type="PROSITE" id="PS51382"/>
    </source>
</evidence>
<reference evidence="7" key="1">
    <citation type="submission" date="2011-04" db="EMBL/GenBank/DDBJ databases">
        <title>Evolution of plant cell wall degrading machinery underlies the functional diversity of forest fungi.</title>
        <authorList>
            <consortium name="US DOE Joint Genome Institute (JGI-PGF)"/>
            <person name="Eastwood D.C."/>
            <person name="Floudas D."/>
            <person name="Binder M."/>
            <person name="Majcherczyk A."/>
            <person name="Schneider P."/>
            <person name="Aerts A."/>
            <person name="Asiegbu F.O."/>
            <person name="Baker S.E."/>
            <person name="Barry K."/>
            <person name="Bendiksby M."/>
            <person name="Blumentritt M."/>
            <person name="Coutinho P.M."/>
            <person name="Cullen D."/>
            <person name="Cullen D."/>
            <person name="Gathman A."/>
            <person name="Goodell B."/>
            <person name="Henrissat B."/>
            <person name="Ihrmark K."/>
            <person name="Kauserud H."/>
            <person name="Kohler A."/>
            <person name="LaButti K."/>
            <person name="Lapidus A."/>
            <person name="Lavin J.L."/>
            <person name="Lee Y.-H."/>
            <person name="Lindquist E."/>
            <person name="Lilly W."/>
            <person name="Lucas S."/>
            <person name="Morin E."/>
            <person name="Murat C."/>
            <person name="Oguiza J.A."/>
            <person name="Park J."/>
            <person name="Pisabarro A.G."/>
            <person name="Riley R."/>
            <person name="Rosling A."/>
            <person name="Salamov A."/>
            <person name="Schmidt O."/>
            <person name="Schmutz J."/>
            <person name="Skrede I."/>
            <person name="Stenlid J."/>
            <person name="Wiebenga A."/>
            <person name="Xie X."/>
            <person name="Kues U."/>
            <person name="Hibbett D.S."/>
            <person name="Hoffmeister D."/>
            <person name="Hogberg N."/>
            <person name="Martin F."/>
            <person name="Grigoriev I.V."/>
            <person name="Watkinson S.C."/>
        </authorList>
    </citation>
    <scope>NUCLEOTIDE SEQUENCE</scope>
    <source>
        <strain evidence="7">S7.9</strain>
    </source>
</reference>
<evidence type="ECO:0008006" key="8">
    <source>
        <dbReference type="Google" id="ProtNLM"/>
    </source>
</evidence>
<dbReference type="OrthoDB" id="5588846at2759"/>
<dbReference type="PROSITE" id="PS00518">
    <property type="entry name" value="ZF_RING_1"/>
    <property type="match status" value="1"/>
</dbReference>
<keyword evidence="1" id="KW-0479">Metal-binding</keyword>
<dbReference type="AlphaFoldDB" id="F8P0Q0"/>
<dbReference type="Pfam" id="PF13920">
    <property type="entry name" value="zf-C3HC4_3"/>
    <property type="match status" value="1"/>
</dbReference>
<evidence type="ECO:0000259" key="5">
    <source>
        <dbReference type="PROSITE" id="PS50089"/>
    </source>
</evidence>
<dbReference type="PANTHER" id="PTHR23327">
    <property type="entry name" value="RING FINGER PROTEIN 127"/>
    <property type="match status" value="1"/>
</dbReference>
<keyword evidence="2 4" id="KW-0863">Zinc-finger</keyword>
<evidence type="ECO:0000256" key="2">
    <source>
        <dbReference type="ARBA" id="ARBA00022771"/>
    </source>
</evidence>
<dbReference type="InterPro" id="IPR013083">
    <property type="entry name" value="Znf_RING/FYVE/PHD"/>
</dbReference>
<sequence length="525" mass="58822">MHFSKTYAQLLLTLPPELRDNAIEYRQLKKLINQVVNELSSLGLSPSVLQQLLEHRETARIGNLDDVELDSHTTSDNTHNIFQPLHPHVVYEFATTSTFLEPRLRLSIKHPSSDLHTETEVACPPNVLTTGTAQNGLLADLPSAVSNRILLALSRQFPLESLEQPNGSELTLDSLTNSSQNTHELVIPLISDTAFFRLLTTALQSLSTHLVTVHSDFTTTLQSLSLSISHAARPTSSTSSFHPHSPVSNNTYIYPSSIITPGVKSDLYSWREIFQLYVEAEVFEGIGEINRGERTVEESEKRLRLFSERVSQRGLDSKQKLKLKQSRDALGTFLKLNFFILDLKKFQLANAEATRKILKKHTKRTALPLPAFASNLARWNGPLPPAEHTPSISDLALIPTTSTSLPRLFVQAIGETLLPIVPHIDDYACLICTSIAFKPIRLACGHLFCVRCLVKLQKRGKANCPMCRAPTVLTANRSNVDWALINFMEDWFPVESKAKLKQNEREAAEEEFEELGLRMQSCMVM</sequence>
<dbReference type="InterPro" id="IPR004331">
    <property type="entry name" value="SPX_dom"/>
</dbReference>
<dbReference type="HOGENOM" id="CLU_017137_2_1_1"/>
<gene>
    <name evidence="7" type="ORF">SERLADRAFT_450485</name>
</gene>
<name>F8P0Q0_SERL9</name>
<accession>F8P0Q0</accession>
<evidence type="ECO:0000256" key="1">
    <source>
        <dbReference type="ARBA" id="ARBA00022723"/>
    </source>
</evidence>
<evidence type="ECO:0000256" key="4">
    <source>
        <dbReference type="PROSITE-ProRule" id="PRU00175"/>
    </source>
</evidence>
<dbReference type="EMBL" id="GL945436">
    <property type="protein sequence ID" value="EGO22734.1"/>
    <property type="molecule type" value="Genomic_DNA"/>
</dbReference>
<dbReference type="KEGG" id="sla:SERLADRAFT_450485"/>
<protein>
    <recommendedName>
        <fullName evidence="8">RING-type domain-containing protein</fullName>
    </recommendedName>
</protein>
<dbReference type="PANTHER" id="PTHR23327:SF51">
    <property type="entry name" value="TRANSCRIPTIONAL REGULATOR OF YEAST FORM ADHERENCE 3"/>
    <property type="match status" value="1"/>
</dbReference>
<dbReference type="SUPFAM" id="SSF57850">
    <property type="entry name" value="RING/U-box"/>
    <property type="match status" value="1"/>
</dbReference>
<evidence type="ECO:0000256" key="3">
    <source>
        <dbReference type="ARBA" id="ARBA00022833"/>
    </source>
</evidence>
<dbReference type="InterPro" id="IPR017907">
    <property type="entry name" value="Znf_RING_CS"/>
</dbReference>
<dbReference type="RefSeq" id="XP_007319974.1">
    <property type="nucleotide sequence ID" value="XM_007319912.1"/>
</dbReference>
<organism>
    <name type="scientific">Serpula lacrymans var. lacrymans (strain S7.9)</name>
    <name type="common">Dry rot fungus</name>
    <dbReference type="NCBI Taxonomy" id="578457"/>
    <lineage>
        <taxon>Eukaryota</taxon>
        <taxon>Fungi</taxon>
        <taxon>Dikarya</taxon>
        <taxon>Basidiomycota</taxon>
        <taxon>Agaricomycotina</taxon>
        <taxon>Agaricomycetes</taxon>
        <taxon>Agaricomycetidae</taxon>
        <taxon>Boletales</taxon>
        <taxon>Coniophorineae</taxon>
        <taxon>Serpulaceae</taxon>
        <taxon>Serpula</taxon>
    </lineage>
</organism>
<evidence type="ECO:0000313" key="7">
    <source>
        <dbReference type="EMBL" id="EGO22734.1"/>
    </source>
</evidence>
<proteinExistence type="predicted"/>
<feature type="domain" description="RING-type" evidence="5">
    <location>
        <begin position="429"/>
        <end position="468"/>
    </location>
</feature>
<dbReference type="Pfam" id="PF03105">
    <property type="entry name" value="SPX"/>
    <property type="match status" value="1"/>
</dbReference>
<dbReference type="SMART" id="SM00184">
    <property type="entry name" value="RING"/>
    <property type="match status" value="1"/>
</dbReference>
<keyword evidence="3" id="KW-0862">Zinc</keyword>